<comment type="subcellular location">
    <subcellularLocation>
        <location evidence="1">Cell outer membrane</location>
    </subcellularLocation>
</comment>
<dbReference type="InterPro" id="IPR050330">
    <property type="entry name" value="Bact_OuterMem_StrucFunc"/>
</dbReference>
<evidence type="ECO:0000256" key="5">
    <source>
        <dbReference type="SAM" id="Phobius"/>
    </source>
</evidence>
<dbReference type="PANTHER" id="PTHR30329">
    <property type="entry name" value="STATOR ELEMENT OF FLAGELLAR MOTOR COMPLEX"/>
    <property type="match status" value="1"/>
</dbReference>
<accession>A0ABV2CLG6</accession>
<evidence type="ECO:0000259" key="6">
    <source>
        <dbReference type="PROSITE" id="PS51123"/>
    </source>
</evidence>
<feature type="transmembrane region" description="Helical" evidence="5">
    <location>
        <begin position="12"/>
        <end position="33"/>
    </location>
</feature>
<name>A0ABV2CLG6_9RHOO</name>
<reference evidence="7 8" key="1">
    <citation type="submission" date="2024-07" db="EMBL/GenBank/DDBJ databases">
        <title>Uliginosibacterium paludis KCTC:42655.</title>
        <authorList>
            <person name="Kim M.K."/>
        </authorList>
    </citation>
    <scope>NUCLEOTIDE SEQUENCE [LARGE SCALE GENOMIC DNA]</scope>
    <source>
        <strain evidence="7 8">KCTC 42655</strain>
    </source>
</reference>
<sequence length="155" mass="16530">MQDDDDIGLKVVAILLAAIIFACVLGVVMLGVVSSGKSPAPVMVNGEIVPQGEPLATIYFESGKSELPDEAGGAIQTIKEKAQTNPKKLILISGFHDPSGDPEKNALLAKARADAVREALIEAGLPEDRVHLRKPEVVPGTEDMQEARRVDIRLQ</sequence>
<dbReference type="EMBL" id="JBEWLZ010000001">
    <property type="protein sequence ID" value="MET1488357.1"/>
    <property type="molecule type" value="Genomic_DNA"/>
</dbReference>
<evidence type="ECO:0000256" key="1">
    <source>
        <dbReference type="ARBA" id="ARBA00004442"/>
    </source>
</evidence>
<keyword evidence="3" id="KW-0998">Cell outer membrane</keyword>
<dbReference type="PROSITE" id="PS51123">
    <property type="entry name" value="OMPA_2"/>
    <property type="match status" value="1"/>
</dbReference>
<keyword evidence="5" id="KW-1133">Transmembrane helix</keyword>
<organism evidence="7 8">
    <name type="scientific">Uliginosibacterium paludis</name>
    <dbReference type="NCBI Taxonomy" id="1615952"/>
    <lineage>
        <taxon>Bacteria</taxon>
        <taxon>Pseudomonadati</taxon>
        <taxon>Pseudomonadota</taxon>
        <taxon>Betaproteobacteria</taxon>
        <taxon>Rhodocyclales</taxon>
        <taxon>Zoogloeaceae</taxon>
        <taxon>Uliginosibacterium</taxon>
    </lineage>
</organism>
<dbReference type="InterPro" id="IPR006665">
    <property type="entry name" value="OmpA-like"/>
</dbReference>
<keyword evidence="5" id="KW-0812">Transmembrane</keyword>
<dbReference type="CDD" id="cd07185">
    <property type="entry name" value="OmpA_C-like"/>
    <property type="match status" value="1"/>
</dbReference>
<evidence type="ECO:0000256" key="4">
    <source>
        <dbReference type="PROSITE-ProRule" id="PRU00473"/>
    </source>
</evidence>
<gene>
    <name evidence="7" type="ORF">ABVT11_00860</name>
</gene>
<evidence type="ECO:0000313" key="7">
    <source>
        <dbReference type="EMBL" id="MET1488357.1"/>
    </source>
</evidence>
<evidence type="ECO:0000313" key="8">
    <source>
        <dbReference type="Proteomes" id="UP001548590"/>
    </source>
</evidence>
<dbReference type="InterPro" id="IPR036737">
    <property type="entry name" value="OmpA-like_sf"/>
</dbReference>
<dbReference type="InterPro" id="IPR006664">
    <property type="entry name" value="OMP_bac"/>
</dbReference>
<dbReference type="PANTHER" id="PTHR30329:SF21">
    <property type="entry name" value="LIPOPROTEIN YIAD-RELATED"/>
    <property type="match status" value="1"/>
</dbReference>
<comment type="caution">
    <text evidence="7">The sequence shown here is derived from an EMBL/GenBank/DDBJ whole genome shotgun (WGS) entry which is preliminary data.</text>
</comment>
<dbReference type="Pfam" id="PF00691">
    <property type="entry name" value="OmpA"/>
    <property type="match status" value="1"/>
</dbReference>
<dbReference type="RefSeq" id="WP_345926405.1">
    <property type="nucleotide sequence ID" value="NZ_JBDIVF010000003.1"/>
</dbReference>
<keyword evidence="2 4" id="KW-0472">Membrane</keyword>
<dbReference type="SUPFAM" id="SSF103088">
    <property type="entry name" value="OmpA-like"/>
    <property type="match status" value="1"/>
</dbReference>
<keyword evidence="8" id="KW-1185">Reference proteome</keyword>
<dbReference type="Gene3D" id="3.30.1330.60">
    <property type="entry name" value="OmpA-like domain"/>
    <property type="match status" value="1"/>
</dbReference>
<dbReference type="PRINTS" id="PR01021">
    <property type="entry name" value="OMPADOMAIN"/>
</dbReference>
<protein>
    <submittedName>
        <fullName evidence="7">OmpA family protein</fullName>
    </submittedName>
</protein>
<feature type="domain" description="OmpA-like" evidence="6">
    <location>
        <begin position="47"/>
        <end position="155"/>
    </location>
</feature>
<dbReference type="Proteomes" id="UP001548590">
    <property type="component" value="Unassembled WGS sequence"/>
</dbReference>
<evidence type="ECO:0000256" key="3">
    <source>
        <dbReference type="ARBA" id="ARBA00023237"/>
    </source>
</evidence>
<evidence type="ECO:0000256" key="2">
    <source>
        <dbReference type="ARBA" id="ARBA00023136"/>
    </source>
</evidence>
<proteinExistence type="predicted"/>